<reference evidence="16" key="1">
    <citation type="journal article" date="2017" name="Plant J.">
        <title>The pomegranate (Punica granatum L.) genome and the genomics of punicalagin biosynthesis.</title>
        <authorList>
            <person name="Qin G."/>
            <person name="Xu C."/>
            <person name="Ming R."/>
            <person name="Tang H."/>
            <person name="Guyot R."/>
            <person name="Kramer E.M."/>
            <person name="Hu Y."/>
            <person name="Yi X."/>
            <person name="Qi Y."/>
            <person name="Xu X."/>
            <person name="Gao Z."/>
            <person name="Pan H."/>
            <person name="Jian J."/>
            <person name="Tian Y."/>
            <person name="Yue Z."/>
            <person name="Xu Y."/>
        </authorList>
    </citation>
    <scope>NUCLEOTIDE SEQUENCE [LARGE SCALE GENOMIC DNA]</scope>
    <source>
        <strain evidence="16">cv. Dabenzi</strain>
    </source>
</reference>
<evidence type="ECO:0000256" key="9">
    <source>
        <dbReference type="ARBA" id="ARBA00023136"/>
    </source>
</evidence>
<dbReference type="AlphaFoldDB" id="A0A218XCL0"/>
<dbReference type="Proteomes" id="UP000233551">
    <property type="component" value="Unassembled WGS sequence"/>
</dbReference>
<comment type="subcellular location">
    <subcellularLocation>
        <location evidence="1">Cell envelope</location>
    </subcellularLocation>
    <subcellularLocation>
        <location evidence="2">Membrane</location>
        <topology evidence="2">Single-pass type I membrane protein</topology>
    </subcellularLocation>
</comment>
<dbReference type="InterPro" id="IPR051848">
    <property type="entry name" value="PGIP"/>
</dbReference>
<feature type="domain" description="Leucine-rich repeat-containing N-terminal plant-type" evidence="13">
    <location>
        <begin position="26"/>
        <end position="62"/>
    </location>
</feature>
<evidence type="ECO:0000259" key="13">
    <source>
        <dbReference type="Pfam" id="PF08263"/>
    </source>
</evidence>
<keyword evidence="6 12" id="KW-0732">Signal</keyword>
<evidence type="ECO:0000256" key="7">
    <source>
        <dbReference type="ARBA" id="ARBA00022737"/>
    </source>
</evidence>
<dbReference type="InterPro" id="IPR001611">
    <property type="entry name" value="Leu-rich_rpt"/>
</dbReference>
<evidence type="ECO:0000313" key="14">
    <source>
        <dbReference type="EMBL" id="OWM82673.1"/>
    </source>
</evidence>
<dbReference type="Proteomes" id="UP000197138">
    <property type="component" value="Unassembled WGS sequence"/>
</dbReference>
<name>A0A218XCL0_PUNGR</name>
<dbReference type="InterPro" id="IPR032675">
    <property type="entry name" value="LRR_dom_sf"/>
</dbReference>
<dbReference type="EMBL" id="PGOL01001804">
    <property type="protein sequence ID" value="PKI54204.1"/>
    <property type="molecule type" value="Genomic_DNA"/>
</dbReference>
<evidence type="ECO:0000256" key="10">
    <source>
        <dbReference type="ARBA" id="ARBA00023180"/>
    </source>
</evidence>
<evidence type="ECO:0000256" key="1">
    <source>
        <dbReference type="ARBA" id="ARBA00004196"/>
    </source>
</evidence>
<feature type="chain" id="PRO_5014071955" description="Leucine-rich repeat-containing N-terminal plant-type domain-containing protein" evidence="12">
    <location>
        <begin position="23"/>
        <end position="299"/>
    </location>
</feature>
<feature type="signal peptide" evidence="12">
    <location>
        <begin position="1"/>
        <end position="22"/>
    </location>
</feature>
<evidence type="ECO:0000256" key="3">
    <source>
        <dbReference type="ARBA" id="ARBA00009592"/>
    </source>
</evidence>
<evidence type="ECO:0000256" key="6">
    <source>
        <dbReference type="ARBA" id="ARBA00022729"/>
    </source>
</evidence>
<organism evidence="14 16">
    <name type="scientific">Punica granatum</name>
    <name type="common">Pomegranate</name>
    <dbReference type="NCBI Taxonomy" id="22663"/>
    <lineage>
        <taxon>Eukaryota</taxon>
        <taxon>Viridiplantae</taxon>
        <taxon>Streptophyta</taxon>
        <taxon>Embryophyta</taxon>
        <taxon>Tracheophyta</taxon>
        <taxon>Spermatophyta</taxon>
        <taxon>Magnoliopsida</taxon>
        <taxon>eudicotyledons</taxon>
        <taxon>Gunneridae</taxon>
        <taxon>Pentapetalae</taxon>
        <taxon>rosids</taxon>
        <taxon>malvids</taxon>
        <taxon>Myrtales</taxon>
        <taxon>Lythraceae</taxon>
        <taxon>Punica</taxon>
    </lineage>
</organism>
<reference evidence="14" key="2">
    <citation type="submission" date="2017-06" db="EMBL/GenBank/DDBJ databases">
        <title>The pomegranate genome and the genomics of punicalagin biosynthesis.</title>
        <authorList>
            <person name="Xu C."/>
        </authorList>
    </citation>
    <scope>NUCLEOTIDE SEQUENCE [LARGE SCALE GENOMIC DNA]</scope>
    <source>
        <tissue evidence="14">Fresh leaf</tissue>
    </source>
</reference>
<evidence type="ECO:0000313" key="17">
    <source>
        <dbReference type="Proteomes" id="UP000233551"/>
    </source>
</evidence>
<evidence type="ECO:0000256" key="12">
    <source>
        <dbReference type="SAM" id="SignalP"/>
    </source>
</evidence>
<sequence>MRQTRHLLSSLLFLSVVLLSAGELCHPDDKRALLQIKSHFDNAYFFNSWRPDTDCCVSWNGIIQCNETTHRPNLTGPIPPSIARLTNLEYLTLTWNNLTGPVPSFLGKLEKLIFLHLSFNNFHGSIPSSLSNLCNLGSIRLDRNKLTGTIPSSLSAIRGNDLYLILSHNGLSGKIPESFKDVDFGQVDVSRNKLEGNIFMFFRPNKTTQIMDFSRNQFEFDMSKLEVYNNLIAFDINHNKIYGSIPVAMTGLRYLQNFNVSYNRLCGRIPVGGSLQRFDYTTYFHNRCLCGAPLNVTCS</sequence>
<dbReference type="Pfam" id="PF00560">
    <property type="entry name" value="LRR_1"/>
    <property type="match status" value="4"/>
</dbReference>
<comment type="caution">
    <text evidence="14">The sequence shown here is derived from an EMBL/GenBank/DDBJ whole genome shotgun (WGS) entry which is preliminary data.</text>
</comment>
<protein>
    <recommendedName>
        <fullName evidence="13">Leucine-rich repeat-containing N-terminal plant-type domain-containing protein</fullName>
    </recommendedName>
</protein>
<evidence type="ECO:0000313" key="15">
    <source>
        <dbReference type="EMBL" id="PKI54204.1"/>
    </source>
</evidence>
<dbReference type="STRING" id="22663.A0A218XCL0"/>
<dbReference type="FunFam" id="3.80.10.10:FF:000041">
    <property type="entry name" value="LRR receptor-like serine/threonine-protein kinase ERECTA"/>
    <property type="match status" value="1"/>
</dbReference>
<evidence type="ECO:0000256" key="11">
    <source>
        <dbReference type="ARBA" id="ARBA00038043"/>
    </source>
</evidence>
<dbReference type="PANTHER" id="PTHR48059:SF4">
    <property type="entry name" value="POLYGALACTURONASE INHIBITOR 1-RELATED"/>
    <property type="match status" value="1"/>
</dbReference>
<accession>A0A218XCL0</accession>
<keyword evidence="7" id="KW-0677">Repeat</keyword>
<evidence type="ECO:0000256" key="4">
    <source>
        <dbReference type="ARBA" id="ARBA00022614"/>
    </source>
</evidence>
<keyword evidence="8" id="KW-1133">Transmembrane helix</keyword>
<dbReference type="GO" id="GO:0016020">
    <property type="term" value="C:membrane"/>
    <property type="evidence" value="ECO:0007669"/>
    <property type="project" value="UniProtKB-SubCell"/>
</dbReference>
<evidence type="ECO:0000256" key="2">
    <source>
        <dbReference type="ARBA" id="ARBA00004479"/>
    </source>
</evidence>
<gene>
    <name evidence="14" type="ORF">CDL15_Pgr002248</name>
    <name evidence="15" type="ORF">CRG98_025437</name>
</gene>
<dbReference type="Gene3D" id="3.80.10.10">
    <property type="entry name" value="Ribonuclease Inhibitor"/>
    <property type="match status" value="1"/>
</dbReference>
<evidence type="ECO:0000256" key="8">
    <source>
        <dbReference type="ARBA" id="ARBA00022989"/>
    </source>
</evidence>
<dbReference type="InterPro" id="IPR013210">
    <property type="entry name" value="LRR_N_plant-typ"/>
</dbReference>
<keyword evidence="5" id="KW-0812">Transmembrane</keyword>
<evidence type="ECO:0000313" key="16">
    <source>
        <dbReference type="Proteomes" id="UP000197138"/>
    </source>
</evidence>
<keyword evidence="10" id="KW-0325">Glycoprotein</keyword>
<dbReference type="Pfam" id="PF08263">
    <property type="entry name" value="LRRNT_2"/>
    <property type="match status" value="1"/>
</dbReference>
<comment type="similarity">
    <text evidence="3">Belongs to the RLP family.</text>
</comment>
<evidence type="ECO:0000256" key="5">
    <source>
        <dbReference type="ARBA" id="ARBA00022692"/>
    </source>
</evidence>
<keyword evidence="9" id="KW-0472">Membrane</keyword>
<dbReference type="EMBL" id="MTKT01002011">
    <property type="protein sequence ID" value="OWM82673.1"/>
    <property type="molecule type" value="Genomic_DNA"/>
</dbReference>
<comment type="similarity">
    <text evidence="11">Belongs to the polygalacturonase-inhibiting protein family.</text>
</comment>
<keyword evidence="4" id="KW-0433">Leucine-rich repeat</keyword>
<keyword evidence="17" id="KW-1185">Reference proteome</keyword>
<reference evidence="15 17" key="3">
    <citation type="submission" date="2017-11" db="EMBL/GenBank/DDBJ databases">
        <title>De-novo sequencing of pomegranate (Punica granatum L.) genome.</title>
        <authorList>
            <person name="Akparov Z."/>
            <person name="Amiraslanov A."/>
            <person name="Hajiyeva S."/>
            <person name="Abbasov M."/>
            <person name="Kaur K."/>
            <person name="Hamwieh A."/>
            <person name="Solovyev V."/>
            <person name="Salamov A."/>
            <person name="Braich B."/>
            <person name="Kosarev P."/>
            <person name="Mahmoud A."/>
            <person name="Hajiyev E."/>
            <person name="Babayeva S."/>
            <person name="Izzatullayeva V."/>
            <person name="Mammadov A."/>
            <person name="Mammadov A."/>
            <person name="Sharifova S."/>
            <person name="Ojaghi J."/>
            <person name="Eynullazada K."/>
            <person name="Bayramov B."/>
            <person name="Abdulazimova A."/>
            <person name="Shahmuradov I."/>
        </authorList>
    </citation>
    <scope>NUCLEOTIDE SEQUENCE [LARGE SCALE GENOMIC DNA]</scope>
    <source>
        <strain evidence="15">AG2017</strain>
        <strain evidence="17">cv. AG2017</strain>
        <tissue evidence="15">Leaf</tissue>
    </source>
</reference>
<dbReference type="SUPFAM" id="SSF52058">
    <property type="entry name" value="L domain-like"/>
    <property type="match status" value="1"/>
</dbReference>
<dbReference type="PANTHER" id="PTHR48059">
    <property type="entry name" value="POLYGALACTURONASE INHIBITOR 1"/>
    <property type="match status" value="1"/>
</dbReference>
<proteinExistence type="inferred from homology"/>